<comment type="caution">
    <text evidence="2">The sequence shown here is derived from an EMBL/GenBank/DDBJ whole genome shotgun (WGS) entry which is preliminary data.</text>
</comment>
<proteinExistence type="predicted"/>
<reference evidence="2 3" key="1">
    <citation type="submission" date="2024-10" db="EMBL/GenBank/DDBJ databases">
        <title>The Natural Products Discovery Center: Release of the First 8490 Sequenced Strains for Exploring Actinobacteria Biosynthetic Diversity.</title>
        <authorList>
            <person name="Kalkreuter E."/>
            <person name="Kautsar S.A."/>
            <person name="Yang D."/>
            <person name="Bader C.D."/>
            <person name="Teijaro C.N."/>
            <person name="Fluegel L."/>
            <person name="Davis C.M."/>
            <person name="Simpson J.R."/>
            <person name="Lauterbach L."/>
            <person name="Steele A.D."/>
            <person name="Gui C."/>
            <person name="Meng S."/>
            <person name="Li G."/>
            <person name="Viehrig K."/>
            <person name="Ye F."/>
            <person name="Su P."/>
            <person name="Kiefer A.F."/>
            <person name="Nichols A."/>
            <person name="Cepeda A.J."/>
            <person name="Yan W."/>
            <person name="Fan B."/>
            <person name="Jiang Y."/>
            <person name="Adhikari A."/>
            <person name="Zheng C.-J."/>
            <person name="Schuster L."/>
            <person name="Cowan T.M."/>
            <person name="Smanski M.J."/>
            <person name="Chevrette M.G."/>
            <person name="De Carvalho L.P.S."/>
            <person name="Shen B."/>
        </authorList>
    </citation>
    <scope>NUCLEOTIDE SEQUENCE [LARGE SCALE GENOMIC DNA]</scope>
    <source>
        <strain evidence="2 3">NPDC006488</strain>
    </source>
</reference>
<evidence type="ECO:0000313" key="3">
    <source>
        <dbReference type="Proteomes" id="UP001601303"/>
    </source>
</evidence>
<feature type="domain" description="AB hydrolase-1" evidence="1">
    <location>
        <begin position="4"/>
        <end position="218"/>
    </location>
</feature>
<dbReference type="EMBL" id="JBIAHM010000008">
    <property type="protein sequence ID" value="MFE9601672.1"/>
    <property type="molecule type" value="Genomic_DNA"/>
</dbReference>
<dbReference type="InterPro" id="IPR029058">
    <property type="entry name" value="AB_hydrolase_fold"/>
</dbReference>
<dbReference type="PANTHER" id="PTHR37017">
    <property type="entry name" value="AB HYDROLASE-1 DOMAIN-CONTAINING PROTEIN-RELATED"/>
    <property type="match status" value="1"/>
</dbReference>
<accession>A0ABW6M8P5</accession>
<dbReference type="SUPFAM" id="SSF53474">
    <property type="entry name" value="alpha/beta-Hydrolases"/>
    <property type="match status" value="1"/>
</dbReference>
<dbReference type="GO" id="GO:0016787">
    <property type="term" value="F:hydrolase activity"/>
    <property type="evidence" value="ECO:0007669"/>
    <property type="project" value="UniProtKB-KW"/>
</dbReference>
<dbReference type="Proteomes" id="UP001601303">
    <property type="component" value="Unassembled WGS sequence"/>
</dbReference>
<sequence>MTAIVLVHGLWADGSCWSETITELRALGHDPVAAQLSLQSMEDDIAAVRRVLTTFDTGEPVLLIGWSYGGAVITNAARGQDSVAALAYVAAFAPDEGESVRDISRRRTGSLLPEHIRTTEDHHSYIDRRAYGKVMAADAAEERTALAAAVQKFPRLGIDTAPSGSPAWRTLPTHYLIAAEDRALPAATQRELAARMGAETVEWPTGHGPMYSRPKDLALYLDRIVKNSMGGGSSRTR</sequence>
<evidence type="ECO:0000259" key="1">
    <source>
        <dbReference type="Pfam" id="PF12697"/>
    </source>
</evidence>
<evidence type="ECO:0000313" key="2">
    <source>
        <dbReference type="EMBL" id="MFE9601672.1"/>
    </source>
</evidence>
<dbReference type="Pfam" id="PF12697">
    <property type="entry name" value="Abhydrolase_6"/>
    <property type="match status" value="1"/>
</dbReference>
<keyword evidence="3" id="KW-1185">Reference proteome</keyword>
<keyword evidence="2" id="KW-0378">Hydrolase</keyword>
<name>A0ABW6M8P5_9ACTN</name>
<dbReference type="Gene3D" id="3.40.50.1820">
    <property type="entry name" value="alpha/beta hydrolase"/>
    <property type="match status" value="1"/>
</dbReference>
<dbReference type="PANTHER" id="PTHR37017:SF11">
    <property type="entry name" value="ESTERASE_LIPASE_THIOESTERASE DOMAIN-CONTAINING PROTEIN"/>
    <property type="match status" value="1"/>
</dbReference>
<dbReference type="InterPro" id="IPR000073">
    <property type="entry name" value="AB_hydrolase_1"/>
</dbReference>
<organism evidence="2 3">
    <name type="scientific">Streptomyces hokutonensis</name>
    <dbReference type="NCBI Taxonomy" id="1306990"/>
    <lineage>
        <taxon>Bacteria</taxon>
        <taxon>Bacillati</taxon>
        <taxon>Actinomycetota</taxon>
        <taxon>Actinomycetes</taxon>
        <taxon>Kitasatosporales</taxon>
        <taxon>Streptomycetaceae</taxon>
        <taxon>Streptomyces</taxon>
    </lineage>
</organism>
<gene>
    <name evidence="2" type="ORF">ACFYNQ_24285</name>
</gene>
<dbReference type="InterPro" id="IPR052897">
    <property type="entry name" value="Sec-Metab_Biosynth_Hydrolase"/>
</dbReference>
<dbReference type="RefSeq" id="WP_388109074.1">
    <property type="nucleotide sequence ID" value="NZ_JBIAHM010000008.1"/>
</dbReference>
<protein>
    <submittedName>
        <fullName evidence="2">Alpha/beta hydrolase</fullName>
    </submittedName>
</protein>